<reference evidence="1" key="1">
    <citation type="submission" date="2023-07" db="EMBL/GenBank/DDBJ databases">
        <title>Black Yeasts Isolated from many extreme environments.</title>
        <authorList>
            <person name="Coleine C."/>
            <person name="Stajich J.E."/>
            <person name="Selbmann L."/>
        </authorList>
    </citation>
    <scope>NUCLEOTIDE SEQUENCE</scope>
    <source>
        <strain evidence="1">CCFEE 5485</strain>
    </source>
</reference>
<dbReference type="PANTHER" id="PTHR40636:SF1">
    <property type="entry name" value="CSBD-LIKE DOMAIN-CONTAINING PROTEIN"/>
    <property type="match status" value="1"/>
</dbReference>
<evidence type="ECO:0000313" key="1">
    <source>
        <dbReference type="EMBL" id="KAK3669923.1"/>
    </source>
</evidence>
<dbReference type="PANTHER" id="PTHR40636">
    <property type="entry name" value="CSBD-LIKE DOMAIN-CONTAINING PROTEIN"/>
    <property type="match status" value="1"/>
</dbReference>
<dbReference type="Proteomes" id="UP001274830">
    <property type="component" value="Unassembled WGS sequence"/>
</dbReference>
<dbReference type="EMBL" id="JAUTXT010000067">
    <property type="protein sequence ID" value="KAK3669923.1"/>
    <property type="molecule type" value="Genomic_DNA"/>
</dbReference>
<accession>A0AAE0WIB3</accession>
<keyword evidence="2" id="KW-1185">Reference proteome</keyword>
<protein>
    <submittedName>
        <fullName evidence="1">Uncharacterized protein</fullName>
    </submittedName>
</protein>
<organism evidence="1 2">
    <name type="scientific">Recurvomyces mirabilis</name>
    <dbReference type="NCBI Taxonomy" id="574656"/>
    <lineage>
        <taxon>Eukaryota</taxon>
        <taxon>Fungi</taxon>
        <taxon>Dikarya</taxon>
        <taxon>Ascomycota</taxon>
        <taxon>Pezizomycotina</taxon>
        <taxon>Dothideomycetes</taxon>
        <taxon>Dothideomycetidae</taxon>
        <taxon>Mycosphaerellales</taxon>
        <taxon>Teratosphaeriaceae</taxon>
        <taxon>Recurvomyces</taxon>
    </lineage>
</organism>
<comment type="caution">
    <text evidence="1">The sequence shown here is derived from an EMBL/GenBank/DDBJ whole genome shotgun (WGS) entry which is preliminary data.</text>
</comment>
<evidence type="ECO:0000313" key="2">
    <source>
        <dbReference type="Proteomes" id="UP001274830"/>
    </source>
</evidence>
<proteinExistence type="predicted"/>
<name>A0AAE0WIB3_9PEZI</name>
<dbReference type="AlphaFoldDB" id="A0AAE0WIB3"/>
<sequence length="114" mass="11281">MKDLNSEAEDARHKINNYFDKNATTGSMSSSNQSGVAGAVTGVTGTLGAVIGGVSRTAGGVVGAAGRGVGHTINNATRTAPVGDGIQGLTNGIESASNSLAHGVEQGSQGKKIW</sequence>
<gene>
    <name evidence="1" type="ORF">LTR78_010174</name>
</gene>